<dbReference type="Pfam" id="PF09084">
    <property type="entry name" value="NMT1"/>
    <property type="match status" value="1"/>
</dbReference>
<feature type="signal peptide" evidence="1">
    <location>
        <begin position="1"/>
        <end position="22"/>
    </location>
</feature>
<dbReference type="RefSeq" id="WP_246374828.1">
    <property type="nucleotide sequence ID" value="NZ_JACHEU010000004.1"/>
</dbReference>
<proteinExistence type="predicted"/>
<keyword evidence="4" id="KW-1185">Reference proteome</keyword>
<dbReference type="EMBL" id="JACHEU010000004">
    <property type="protein sequence ID" value="MBB6014247.1"/>
    <property type="molecule type" value="Genomic_DNA"/>
</dbReference>
<organism evidence="3 4">
    <name type="scientific">Aquamicrobium lusatiense</name>
    <dbReference type="NCBI Taxonomy" id="89772"/>
    <lineage>
        <taxon>Bacteria</taxon>
        <taxon>Pseudomonadati</taxon>
        <taxon>Pseudomonadota</taxon>
        <taxon>Alphaproteobacteria</taxon>
        <taxon>Hyphomicrobiales</taxon>
        <taxon>Phyllobacteriaceae</taxon>
        <taxon>Aquamicrobium</taxon>
    </lineage>
</organism>
<dbReference type="PANTHER" id="PTHR31528:SF15">
    <property type="entry name" value="RIBOFLAVIN-BINDING PROTEIN RIBY"/>
    <property type="match status" value="1"/>
</dbReference>
<dbReference type="Gene3D" id="3.40.190.10">
    <property type="entry name" value="Periplasmic binding protein-like II"/>
    <property type="match status" value="2"/>
</dbReference>
<sequence length="332" mass="35694">MKTALMITTAMVAALAAAPAMASEKFTFALNWFPVGDHAAYWVAKEKGYFAEKGLDVVIENSKGSGDSIAKVDTGRADAGLADAAVVIGSRARGTTVKVVGIIFDRTPMNFFSKASAPITKPSDLPGKTVGAPPGDSQRLVWPAFANANGIDPNSIKWVNIEPSAKYVALAEGRADAVSDYTTGLPLAEKAVGKGNAVTLNWADYNFQLYAMSIMASEATIKDRPEALRGFLEASYKGWQDVMNDPEGAMEIYKKAVPEIDVVALRENMDLGFELMKTQTFKENGIGAIDKEKMCGSVDLVNTYMGLPTKVDCADAYDDTFLTKIELPFDVQ</sequence>
<name>A0A7W9S519_9HYPH</name>
<accession>A0A7W9S519</accession>
<dbReference type="InterPro" id="IPR015168">
    <property type="entry name" value="SsuA/THI5"/>
</dbReference>
<dbReference type="InterPro" id="IPR027939">
    <property type="entry name" value="NMT1/THI5"/>
</dbReference>
<evidence type="ECO:0000259" key="2">
    <source>
        <dbReference type="Pfam" id="PF09084"/>
    </source>
</evidence>
<comment type="caution">
    <text evidence="3">The sequence shown here is derived from an EMBL/GenBank/DDBJ whole genome shotgun (WGS) entry which is preliminary data.</text>
</comment>
<dbReference type="SUPFAM" id="SSF53850">
    <property type="entry name" value="Periplasmic binding protein-like II"/>
    <property type="match status" value="1"/>
</dbReference>
<evidence type="ECO:0000313" key="4">
    <source>
        <dbReference type="Proteomes" id="UP000533306"/>
    </source>
</evidence>
<dbReference type="PANTHER" id="PTHR31528">
    <property type="entry name" value="4-AMINO-5-HYDROXYMETHYL-2-METHYLPYRIMIDINE PHOSPHATE SYNTHASE THI11-RELATED"/>
    <property type="match status" value="1"/>
</dbReference>
<feature type="domain" description="SsuA/THI5-like" evidence="2">
    <location>
        <begin position="37"/>
        <end position="249"/>
    </location>
</feature>
<evidence type="ECO:0000256" key="1">
    <source>
        <dbReference type="SAM" id="SignalP"/>
    </source>
</evidence>
<protein>
    <submittedName>
        <fullName evidence="3">NitT/TauT family transport system substrate-binding protein</fullName>
    </submittedName>
</protein>
<dbReference type="AlphaFoldDB" id="A0A7W9S519"/>
<evidence type="ECO:0000313" key="3">
    <source>
        <dbReference type="EMBL" id="MBB6014247.1"/>
    </source>
</evidence>
<keyword evidence="1" id="KW-0732">Signal</keyword>
<feature type="chain" id="PRO_5031201630" evidence="1">
    <location>
        <begin position="23"/>
        <end position="332"/>
    </location>
</feature>
<dbReference type="Proteomes" id="UP000533306">
    <property type="component" value="Unassembled WGS sequence"/>
</dbReference>
<reference evidence="3 4" key="1">
    <citation type="submission" date="2020-08" db="EMBL/GenBank/DDBJ databases">
        <title>Genomic Encyclopedia of Type Strains, Phase IV (KMG-IV): sequencing the most valuable type-strain genomes for metagenomic binning, comparative biology and taxonomic classification.</title>
        <authorList>
            <person name="Goeker M."/>
        </authorList>
    </citation>
    <scope>NUCLEOTIDE SEQUENCE [LARGE SCALE GENOMIC DNA]</scope>
    <source>
        <strain evidence="3 4">DSM 11099</strain>
    </source>
</reference>
<dbReference type="GO" id="GO:0009228">
    <property type="term" value="P:thiamine biosynthetic process"/>
    <property type="evidence" value="ECO:0007669"/>
    <property type="project" value="InterPro"/>
</dbReference>
<gene>
    <name evidence="3" type="ORF">HNR59_003641</name>
</gene>